<dbReference type="RefSeq" id="WP_264280337.1">
    <property type="nucleotide sequence ID" value="NZ_CP107006.1"/>
</dbReference>
<keyword evidence="2" id="KW-1185">Reference proteome</keyword>
<organism evidence="1 2">
    <name type="scientific">Chitinophaga horti</name>
    <dbReference type="NCBI Taxonomy" id="2920382"/>
    <lineage>
        <taxon>Bacteria</taxon>
        <taxon>Pseudomonadati</taxon>
        <taxon>Bacteroidota</taxon>
        <taxon>Chitinophagia</taxon>
        <taxon>Chitinophagales</taxon>
        <taxon>Chitinophagaceae</taxon>
        <taxon>Chitinophaga</taxon>
    </lineage>
</organism>
<evidence type="ECO:0000313" key="2">
    <source>
        <dbReference type="Proteomes" id="UP001162741"/>
    </source>
</evidence>
<accession>A0ABY6IX88</accession>
<reference evidence="1" key="1">
    <citation type="submission" date="2022-10" db="EMBL/GenBank/DDBJ databases">
        <title>Chitinophaga sp. nov., isolated from soil.</title>
        <authorList>
            <person name="Jeon C.O."/>
        </authorList>
    </citation>
    <scope>NUCLEOTIDE SEQUENCE</scope>
    <source>
        <strain evidence="1">R8</strain>
    </source>
</reference>
<gene>
    <name evidence="1" type="ORF">MKQ68_18090</name>
</gene>
<dbReference type="EMBL" id="CP107006">
    <property type="protein sequence ID" value="UYQ91999.1"/>
    <property type="molecule type" value="Genomic_DNA"/>
</dbReference>
<dbReference type="PROSITE" id="PS51257">
    <property type="entry name" value="PROKAR_LIPOPROTEIN"/>
    <property type="match status" value="1"/>
</dbReference>
<sequence>MKLSTLLCLAATAGLFSSCTRTMHTYVPSAVNAPLLKEQHDVRALVSLNAAQIAYAPTDHLGIMVNGQFIYNRDWYFGNDDDFYDTTGDEDVVDRDLRGGTIEFGAGYFTTFDEKKRAIFEVYAGVGTGKFRTLDDDYYNHGDTVSKRDFSVSNRLTKFFVQPSIGFSHKVIDIAFTPRFTVTRFHSQTLGPRAFESDAARMAEFRSLNNTWVPFIEPTFTFRVGYKYVKYQMQLTLSQALRDDYYNDAQITNYFQRAAFNVGASFNFGKWLNESRQ</sequence>
<dbReference type="Proteomes" id="UP001162741">
    <property type="component" value="Chromosome"/>
</dbReference>
<name>A0ABY6IX88_9BACT</name>
<evidence type="ECO:0008006" key="3">
    <source>
        <dbReference type="Google" id="ProtNLM"/>
    </source>
</evidence>
<protein>
    <recommendedName>
        <fullName evidence="3">Outer membrane protein beta-barrel domain-containing protein</fullName>
    </recommendedName>
</protein>
<evidence type="ECO:0000313" key="1">
    <source>
        <dbReference type="EMBL" id="UYQ91999.1"/>
    </source>
</evidence>
<proteinExistence type="predicted"/>